<protein>
    <submittedName>
        <fullName evidence="1">Uncharacterized protein</fullName>
    </submittedName>
</protein>
<reference evidence="1" key="2">
    <citation type="submission" date="2022-06" db="UniProtKB">
        <authorList>
            <consortium name="EnsemblMetazoa"/>
        </authorList>
    </citation>
    <scope>IDENTIFICATION</scope>
</reference>
<evidence type="ECO:0000313" key="2">
    <source>
        <dbReference type="Proteomes" id="UP000024404"/>
    </source>
</evidence>
<dbReference type="Proteomes" id="UP000024404">
    <property type="component" value="Unassembled WGS sequence"/>
</dbReference>
<accession>A0A8R1XRW4</accession>
<name>A0A8R1XRW4_ONCVO</name>
<proteinExistence type="predicted"/>
<evidence type="ECO:0000313" key="1">
    <source>
        <dbReference type="EnsemblMetazoa" id="OVOC2882.1"/>
    </source>
</evidence>
<dbReference type="AlphaFoldDB" id="A0A8R1XRW4"/>
<sequence>MNSLSLFSIDKQIKQTSSIYLKFVYLARDENPGSQPWSKSWLCVLRIGVKTFVYIYYSDLWVAKFLKDIDL</sequence>
<dbReference type="EnsemblMetazoa" id="OVOC2882.1">
    <property type="protein sequence ID" value="OVOC2882.1"/>
    <property type="gene ID" value="WBGene00239691"/>
</dbReference>
<reference evidence="2" key="1">
    <citation type="submission" date="2013-10" db="EMBL/GenBank/DDBJ databases">
        <title>Genome sequencing of Onchocerca volvulus.</title>
        <authorList>
            <person name="Cotton J."/>
            <person name="Tsai J."/>
            <person name="Stanley E."/>
            <person name="Tracey A."/>
            <person name="Holroyd N."/>
            <person name="Lustigman S."/>
            <person name="Berriman M."/>
        </authorList>
    </citation>
    <scope>NUCLEOTIDE SEQUENCE</scope>
</reference>
<keyword evidence="2" id="KW-1185">Reference proteome</keyword>
<organism evidence="1 2">
    <name type="scientific">Onchocerca volvulus</name>
    <dbReference type="NCBI Taxonomy" id="6282"/>
    <lineage>
        <taxon>Eukaryota</taxon>
        <taxon>Metazoa</taxon>
        <taxon>Ecdysozoa</taxon>
        <taxon>Nematoda</taxon>
        <taxon>Chromadorea</taxon>
        <taxon>Rhabditida</taxon>
        <taxon>Spirurina</taxon>
        <taxon>Spiruromorpha</taxon>
        <taxon>Filarioidea</taxon>
        <taxon>Onchocercidae</taxon>
        <taxon>Onchocerca</taxon>
    </lineage>
</organism>
<dbReference type="EMBL" id="CMVM020000076">
    <property type="status" value="NOT_ANNOTATED_CDS"/>
    <property type="molecule type" value="Genomic_DNA"/>
</dbReference>